<reference evidence="2" key="1">
    <citation type="submission" date="2016-10" db="EMBL/GenBank/DDBJ databases">
        <authorList>
            <person name="Varghese N."/>
        </authorList>
    </citation>
    <scope>NUCLEOTIDE SEQUENCE [LARGE SCALE GENOMIC DNA]</scope>
    <source>
        <strain evidence="2">GAS106B</strain>
    </source>
</reference>
<sequence>MALNIQPNLARPDDFYEALIDMHRDLDDAQSQSANAQLILLLANHIGDYATLIEALQHAREGVIDKVVQNAESHSLAA</sequence>
<evidence type="ECO:0000313" key="1">
    <source>
        <dbReference type="EMBL" id="SDR40822.1"/>
    </source>
</evidence>
<organism evidence="1 2">
    <name type="scientific">Paraburkholderia fungorum</name>
    <dbReference type="NCBI Taxonomy" id="134537"/>
    <lineage>
        <taxon>Bacteria</taxon>
        <taxon>Pseudomonadati</taxon>
        <taxon>Pseudomonadota</taxon>
        <taxon>Betaproteobacteria</taxon>
        <taxon>Burkholderiales</taxon>
        <taxon>Burkholderiaceae</taxon>
        <taxon>Paraburkholderia</taxon>
    </lineage>
</organism>
<name>A0A1H1IT06_9BURK</name>
<dbReference type="Pfam" id="PF10932">
    <property type="entry name" value="DUF2783"/>
    <property type="match status" value="1"/>
</dbReference>
<dbReference type="RefSeq" id="WP_074770569.1">
    <property type="nucleotide sequence ID" value="NZ_FNKP01000002.1"/>
</dbReference>
<keyword evidence="2" id="KW-1185">Reference proteome</keyword>
<dbReference type="Proteomes" id="UP000183487">
    <property type="component" value="Unassembled WGS sequence"/>
</dbReference>
<evidence type="ECO:0000313" key="2">
    <source>
        <dbReference type="Proteomes" id="UP000183487"/>
    </source>
</evidence>
<protein>
    <recommendedName>
        <fullName evidence="3">DUF2783 domain-containing protein</fullName>
    </recommendedName>
</protein>
<dbReference type="EMBL" id="FNKP01000002">
    <property type="protein sequence ID" value="SDR40822.1"/>
    <property type="molecule type" value="Genomic_DNA"/>
</dbReference>
<dbReference type="InterPro" id="IPR021233">
    <property type="entry name" value="DUF2783"/>
</dbReference>
<dbReference type="AlphaFoldDB" id="A0A1H1IT06"/>
<proteinExistence type="predicted"/>
<dbReference type="OrthoDB" id="6460891at2"/>
<gene>
    <name evidence="1" type="ORF">SAMN05443245_5621</name>
</gene>
<accession>A0A1H1IT06</accession>
<evidence type="ECO:0008006" key="3">
    <source>
        <dbReference type="Google" id="ProtNLM"/>
    </source>
</evidence>